<evidence type="ECO:0000313" key="1">
    <source>
        <dbReference type="EMBL" id="SHG28832.1"/>
    </source>
</evidence>
<dbReference type="OrthoDB" id="5863405at2"/>
<reference evidence="2" key="1">
    <citation type="submission" date="2016-11" db="EMBL/GenBank/DDBJ databases">
        <authorList>
            <person name="Varghese N."/>
            <person name="Submissions S."/>
        </authorList>
    </citation>
    <scope>NUCLEOTIDE SEQUENCE [LARGE SCALE GENOMIC DNA]</scope>
    <source>
        <strain evidence="2">CGMCC 1.7063</strain>
    </source>
</reference>
<gene>
    <name evidence="1" type="ORF">SAMN04487965_3697</name>
</gene>
<sequence>MLATHMDAERRYSAYRSEVFKHVKETLTYSDSHLITLADINQRALAQARLWATIPGREVDFNWERDCQLYRKRYPKRFELAIWYQNRLESLALGRPSYNGSRVRLELVERIAGHSYLKGRVFLITELSLIAYASLLGAEEIRIMEPINESVKNYYVSRGYTYVPSKGAKYFPDYCVKKL</sequence>
<protein>
    <recommendedName>
        <fullName evidence="3">N-acetyltransferase domain-containing protein</fullName>
    </recommendedName>
</protein>
<evidence type="ECO:0000313" key="2">
    <source>
        <dbReference type="Proteomes" id="UP000184170"/>
    </source>
</evidence>
<accession>A0A1M5IKJ1</accession>
<dbReference type="STRING" id="494016.SAMN04487965_3697"/>
<dbReference type="EMBL" id="FQVA01000012">
    <property type="protein sequence ID" value="SHG28832.1"/>
    <property type="molecule type" value="Genomic_DNA"/>
</dbReference>
<dbReference type="RefSeq" id="WP_073277958.1">
    <property type="nucleotide sequence ID" value="NZ_FQVA01000012.1"/>
</dbReference>
<name>A0A1M5IKJ1_9GAMM</name>
<keyword evidence="2" id="KW-1185">Reference proteome</keyword>
<evidence type="ECO:0008006" key="3">
    <source>
        <dbReference type="Google" id="ProtNLM"/>
    </source>
</evidence>
<proteinExistence type="predicted"/>
<dbReference type="Proteomes" id="UP000184170">
    <property type="component" value="Unassembled WGS sequence"/>
</dbReference>
<organism evidence="1 2">
    <name type="scientific">Microbulbifer donghaiensis</name>
    <dbReference type="NCBI Taxonomy" id="494016"/>
    <lineage>
        <taxon>Bacteria</taxon>
        <taxon>Pseudomonadati</taxon>
        <taxon>Pseudomonadota</taxon>
        <taxon>Gammaproteobacteria</taxon>
        <taxon>Cellvibrionales</taxon>
        <taxon>Microbulbiferaceae</taxon>
        <taxon>Microbulbifer</taxon>
    </lineage>
</organism>
<dbReference type="AlphaFoldDB" id="A0A1M5IKJ1"/>